<reference evidence="1" key="1">
    <citation type="journal article" date="2016" name="Insect Biochem. Mol. Biol.">
        <title>Multifaceted biological insights from a draft genome sequence of the tobacco hornworm moth, Manduca sexta.</title>
        <authorList>
            <person name="Kanost M.R."/>
            <person name="Arrese E.L."/>
            <person name="Cao X."/>
            <person name="Chen Y.R."/>
            <person name="Chellapilla S."/>
            <person name="Goldsmith M.R."/>
            <person name="Grosse-Wilde E."/>
            <person name="Heckel D.G."/>
            <person name="Herndon N."/>
            <person name="Jiang H."/>
            <person name="Papanicolaou A."/>
            <person name="Qu J."/>
            <person name="Soulages J.L."/>
            <person name="Vogel H."/>
            <person name="Walters J."/>
            <person name="Waterhouse R.M."/>
            <person name="Ahn S.J."/>
            <person name="Almeida F.C."/>
            <person name="An C."/>
            <person name="Aqrawi P."/>
            <person name="Bretschneider A."/>
            <person name="Bryant W.B."/>
            <person name="Bucks S."/>
            <person name="Chao H."/>
            <person name="Chevignon G."/>
            <person name="Christen J.M."/>
            <person name="Clarke D.F."/>
            <person name="Dittmer N.T."/>
            <person name="Ferguson L.C.F."/>
            <person name="Garavelou S."/>
            <person name="Gordon K.H.J."/>
            <person name="Gunaratna R.T."/>
            <person name="Han Y."/>
            <person name="Hauser F."/>
            <person name="He Y."/>
            <person name="Heidel-Fischer H."/>
            <person name="Hirsh A."/>
            <person name="Hu Y."/>
            <person name="Jiang H."/>
            <person name="Kalra D."/>
            <person name="Klinner C."/>
            <person name="Konig C."/>
            <person name="Kovar C."/>
            <person name="Kroll A.R."/>
            <person name="Kuwar S.S."/>
            <person name="Lee S.L."/>
            <person name="Lehman R."/>
            <person name="Li K."/>
            <person name="Li Z."/>
            <person name="Liang H."/>
            <person name="Lovelace S."/>
            <person name="Lu Z."/>
            <person name="Mansfield J.H."/>
            <person name="McCulloch K.J."/>
            <person name="Mathew T."/>
            <person name="Morton B."/>
            <person name="Muzny D.M."/>
            <person name="Neunemann D."/>
            <person name="Ongeri F."/>
            <person name="Pauchet Y."/>
            <person name="Pu L.L."/>
            <person name="Pyrousis I."/>
            <person name="Rao X.J."/>
            <person name="Redding A."/>
            <person name="Roesel C."/>
            <person name="Sanchez-Gracia A."/>
            <person name="Schaack S."/>
            <person name="Shukla A."/>
            <person name="Tetreau G."/>
            <person name="Wang Y."/>
            <person name="Xiong G.H."/>
            <person name="Traut W."/>
            <person name="Walsh T.K."/>
            <person name="Worley K.C."/>
            <person name="Wu D."/>
            <person name="Wu W."/>
            <person name="Wu Y.Q."/>
            <person name="Zhang X."/>
            <person name="Zou Z."/>
            <person name="Zucker H."/>
            <person name="Briscoe A.D."/>
            <person name="Burmester T."/>
            <person name="Clem R.J."/>
            <person name="Feyereisen R."/>
            <person name="Grimmelikhuijzen C.J.P."/>
            <person name="Hamodrakas S.J."/>
            <person name="Hansson B.S."/>
            <person name="Huguet E."/>
            <person name="Jermiin L.S."/>
            <person name="Lan Q."/>
            <person name="Lehman H.K."/>
            <person name="Lorenzen M."/>
            <person name="Merzendorfer H."/>
            <person name="Michalopoulos I."/>
            <person name="Morton D.B."/>
            <person name="Muthukrishnan S."/>
            <person name="Oakeshott J.G."/>
            <person name="Palmer W."/>
            <person name="Park Y."/>
            <person name="Passarelli A.L."/>
            <person name="Rozas J."/>
            <person name="Schwartz L.M."/>
            <person name="Smith W."/>
            <person name="Southgate A."/>
            <person name="Vilcinskas A."/>
            <person name="Vogt R."/>
            <person name="Wang P."/>
            <person name="Werren J."/>
            <person name="Yu X.Q."/>
            <person name="Zhou J.J."/>
            <person name="Brown S.J."/>
            <person name="Scherer S.E."/>
            <person name="Richards S."/>
            <person name="Blissard G.W."/>
        </authorList>
    </citation>
    <scope>NUCLEOTIDE SEQUENCE</scope>
</reference>
<dbReference type="AlphaFoldDB" id="A0A921Z2C1"/>
<evidence type="ECO:0000313" key="1">
    <source>
        <dbReference type="EMBL" id="KAG6449550.1"/>
    </source>
</evidence>
<dbReference type="EMBL" id="JH668375">
    <property type="protein sequence ID" value="KAG6449550.1"/>
    <property type="molecule type" value="Genomic_DNA"/>
</dbReference>
<evidence type="ECO:0000313" key="2">
    <source>
        <dbReference type="Proteomes" id="UP000791440"/>
    </source>
</evidence>
<organism evidence="1 2">
    <name type="scientific">Manduca sexta</name>
    <name type="common">Tobacco hawkmoth</name>
    <name type="synonym">Tobacco hornworm</name>
    <dbReference type="NCBI Taxonomy" id="7130"/>
    <lineage>
        <taxon>Eukaryota</taxon>
        <taxon>Metazoa</taxon>
        <taxon>Ecdysozoa</taxon>
        <taxon>Arthropoda</taxon>
        <taxon>Hexapoda</taxon>
        <taxon>Insecta</taxon>
        <taxon>Pterygota</taxon>
        <taxon>Neoptera</taxon>
        <taxon>Endopterygota</taxon>
        <taxon>Lepidoptera</taxon>
        <taxon>Glossata</taxon>
        <taxon>Ditrysia</taxon>
        <taxon>Bombycoidea</taxon>
        <taxon>Sphingidae</taxon>
        <taxon>Sphinginae</taxon>
        <taxon>Sphingini</taxon>
        <taxon>Manduca</taxon>
    </lineage>
</organism>
<protein>
    <submittedName>
        <fullName evidence="1">Uncharacterized protein</fullName>
    </submittedName>
</protein>
<accession>A0A921Z2C1</accession>
<reference evidence="1" key="2">
    <citation type="submission" date="2020-12" db="EMBL/GenBank/DDBJ databases">
        <authorList>
            <person name="Kanost M."/>
        </authorList>
    </citation>
    <scope>NUCLEOTIDE SEQUENCE</scope>
</reference>
<name>A0A921Z2C1_MANSE</name>
<sequence length="178" mass="20637">MNNNKENKTFYQTNAPIKLTEGRKLKLHTIGWGLLTEYYIESVKINHYKKDKLSSVATLRITDGAGHIACVVKGLAVGLLFGLSQDEWREVECLCGYQQQLFYRYFKNGIVKSAPFEQKLFYNFCLINQSNSVLVAKFKRCINVRNKFKNEALLDIVELKQCNNHIMDLYINSLRKQS</sequence>
<proteinExistence type="predicted"/>
<dbReference type="Proteomes" id="UP000791440">
    <property type="component" value="Unassembled WGS sequence"/>
</dbReference>
<comment type="caution">
    <text evidence="1">The sequence shown here is derived from an EMBL/GenBank/DDBJ whole genome shotgun (WGS) entry which is preliminary data.</text>
</comment>
<gene>
    <name evidence="1" type="ORF">O3G_MSEX006135</name>
</gene>
<keyword evidence="2" id="KW-1185">Reference proteome</keyword>